<dbReference type="InterPro" id="IPR001279">
    <property type="entry name" value="Metallo-B-lactamas"/>
</dbReference>
<dbReference type="Gene3D" id="3.60.15.10">
    <property type="entry name" value="Ribonuclease Z/Hydroxyacylglutathione hydrolase-like"/>
    <property type="match status" value="1"/>
</dbReference>
<evidence type="ECO:0000256" key="1">
    <source>
        <dbReference type="ARBA" id="ARBA00005250"/>
    </source>
</evidence>
<dbReference type="AlphaFoldDB" id="A0A975BMS0"/>
<dbReference type="Pfam" id="PF00753">
    <property type="entry name" value="Lactamase_B"/>
    <property type="match status" value="1"/>
</dbReference>
<name>A0A975BMS0_9BACT</name>
<comment type="similarity">
    <text evidence="1">Belongs to the metallo-beta-lactamase superfamily. Class-B beta-lactamase family.</text>
</comment>
<feature type="domain" description="Metallo-beta-lactamase" evidence="2">
    <location>
        <begin position="20"/>
        <end position="201"/>
    </location>
</feature>
<sequence>MKITDEIFQIGGGGLTSYEDAAIYLINFDGHAAIVDAGCGGSHKKLLKNIRACGVSTDAIEYLLLTHCHFDHTGGAKALKDEIHCKVISHELDAPFLEQGNPIVTAASWYGSGMTPFAVDRKLSGAQEDIKLGGRIIQAIHIPGHSPGSVAYLTESDGLRVLFGQDVHGPLDSSLLSNKEDYLRSLNLLISLEADILCEGHYGIFRGKDEVKDFIRSFLKS</sequence>
<evidence type="ECO:0000313" key="3">
    <source>
        <dbReference type="EMBL" id="QTA88142.1"/>
    </source>
</evidence>
<dbReference type="InterPro" id="IPR036866">
    <property type="entry name" value="RibonucZ/Hydroxyglut_hydro"/>
</dbReference>
<dbReference type="SUPFAM" id="SSF56281">
    <property type="entry name" value="Metallo-hydrolase/oxidoreductase"/>
    <property type="match status" value="1"/>
</dbReference>
<dbReference type="Proteomes" id="UP000663722">
    <property type="component" value="Chromosome"/>
</dbReference>
<protein>
    <submittedName>
        <fullName evidence="3">Beta-lactamase domain-containing protein</fullName>
    </submittedName>
</protein>
<proteinExistence type="inferred from homology"/>
<dbReference type="PANTHER" id="PTHR42951:SF4">
    <property type="entry name" value="ACYL-COENZYME A THIOESTERASE MBLAC2"/>
    <property type="match status" value="1"/>
</dbReference>
<gene>
    <name evidence="3" type="ORF">dnm_041820</name>
</gene>
<dbReference type="GO" id="GO:0017001">
    <property type="term" value="P:antibiotic catabolic process"/>
    <property type="evidence" value="ECO:0007669"/>
    <property type="project" value="UniProtKB-ARBA"/>
</dbReference>
<organism evidence="3 4">
    <name type="scientific">Desulfonema magnum</name>
    <dbReference type="NCBI Taxonomy" id="45655"/>
    <lineage>
        <taxon>Bacteria</taxon>
        <taxon>Pseudomonadati</taxon>
        <taxon>Thermodesulfobacteriota</taxon>
        <taxon>Desulfobacteria</taxon>
        <taxon>Desulfobacterales</taxon>
        <taxon>Desulfococcaceae</taxon>
        <taxon>Desulfonema</taxon>
    </lineage>
</organism>
<dbReference type="PANTHER" id="PTHR42951">
    <property type="entry name" value="METALLO-BETA-LACTAMASE DOMAIN-CONTAINING"/>
    <property type="match status" value="1"/>
</dbReference>
<evidence type="ECO:0000313" key="4">
    <source>
        <dbReference type="Proteomes" id="UP000663722"/>
    </source>
</evidence>
<accession>A0A975BMS0</accession>
<evidence type="ECO:0000259" key="2">
    <source>
        <dbReference type="SMART" id="SM00849"/>
    </source>
</evidence>
<dbReference type="InterPro" id="IPR050855">
    <property type="entry name" value="NDM-1-like"/>
</dbReference>
<reference evidence="3" key="1">
    <citation type="journal article" date="2021" name="Microb. Physiol.">
        <title>Proteogenomic Insights into the Physiology of Marine, Sulfate-Reducing, Filamentous Desulfonema limicola and Desulfonema magnum.</title>
        <authorList>
            <person name="Schnaars V."/>
            <person name="Wohlbrand L."/>
            <person name="Scheve S."/>
            <person name="Hinrichs C."/>
            <person name="Reinhardt R."/>
            <person name="Rabus R."/>
        </authorList>
    </citation>
    <scope>NUCLEOTIDE SEQUENCE</scope>
    <source>
        <strain evidence="3">4be13</strain>
    </source>
</reference>
<keyword evidence="4" id="KW-1185">Reference proteome</keyword>
<dbReference type="SMART" id="SM00849">
    <property type="entry name" value="Lactamase_B"/>
    <property type="match status" value="1"/>
</dbReference>
<dbReference type="EMBL" id="CP061800">
    <property type="protein sequence ID" value="QTA88142.1"/>
    <property type="molecule type" value="Genomic_DNA"/>
</dbReference>
<dbReference type="KEGG" id="dmm:dnm_041820"/>